<organism evidence="1">
    <name type="scientific">Anguilla anguilla</name>
    <name type="common">European freshwater eel</name>
    <name type="synonym">Muraena anguilla</name>
    <dbReference type="NCBI Taxonomy" id="7936"/>
    <lineage>
        <taxon>Eukaryota</taxon>
        <taxon>Metazoa</taxon>
        <taxon>Chordata</taxon>
        <taxon>Craniata</taxon>
        <taxon>Vertebrata</taxon>
        <taxon>Euteleostomi</taxon>
        <taxon>Actinopterygii</taxon>
        <taxon>Neopterygii</taxon>
        <taxon>Teleostei</taxon>
        <taxon>Anguilliformes</taxon>
        <taxon>Anguillidae</taxon>
        <taxon>Anguilla</taxon>
    </lineage>
</organism>
<evidence type="ECO:0000313" key="1">
    <source>
        <dbReference type="EMBL" id="JAH46442.1"/>
    </source>
</evidence>
<reference evidence="1" key="1">
    <citation type="submission" date="2014-11" db="EMBL/GenBank/DDBJ databases">
        <authorList>
            <person name="Amaro Gonzalez C."/>
        </authorList>
    </citation>
    <scope>NUCLEOTIDE SEQUENCE</scope>
</reference>
<reference evidence="1" key="2">
    <citation type="journal article" date="2015" name="Fish Shellfish Immunol.">
        <title>Early steps in the European eel (Anguilla anguilla)-Vibrio vulnificus interaction in the gills: Role of the RtxA13 toxin.</title>
        <authorList>
            <person name="Callol A."/>
            <person name="Pajuelo D."/>
            <person name="Ebbesson L."/>
            <person name="Teles M."/>
            <person name="MacKenzie S."/>
            <person name="Amaro C."/>
        </authorList>
    </citation>
    <scope>NUCLEOTIDE SEQUENCE</scope>
</reference>
<name>A0A0E9SYW2_ANGAN</name>
<proteinExistence type="predicted"/>
<dbReference type="EMBL" id="GBXM01062135">
    <property type="protein sequence ID" value="JAH46442.1"/>
    <property type="molecule type" value="Transcribed_RNA"/>
</dbReference>
<sequence>MILSGRSFFR</sequence>
<protein>
    <submittedName>
        <fullName evidence="1">Uncharacterized protein</fullName>
    </submittedName>
</protein>
<accession>A0A0E9SYW2</accession>